<evidence type="ECO:0000256" key="6">
    <source>
        <dbReference type="ARBA" id="ARBA00023306"/>
    </source>
</evidence>
<dbReference type="GO" id="GO:0005829">
    <property type="term" value="C:cytosol"/>
    <property type="evidence" value="ECO:0007669"/>
    <property type="project" value="TreeGrafter"/>
</dbReference>
<dbReference type="GO" id="GO:0000917">
    <property type="term" value="P:division septum assembly"/>
    <property type="evidence" value="ECO:0007669"/>
    <property type="project" value="UniProtKB-KW"/>
</dbReference>
<dbReference type="Gene3D" id="3.30.160.880">
    <property type="entry name" value="Cell division protein ZapA protomer, N-terminal domain"/>
    <property type="match status" value="1"/>
</dbReference>
<evidence type="ECO:0000256" key="9">
    <source>
        <dbReference type="ARBA" id="ARBA00033158"/>
    </source>
</evidence>
<dbReference type="EMBL" id="SLWL01000009">
    <property type="protein sequence ID" value="TCO12476.1"/>
    <property type="molecule type" value="Genomic_DNA"/>
</dbReference>
<evidence type="ECO:0000256" key="2">
    <source>
        <dbReference type="ARBA" id="ARBA00015195"/>
    </source>
</evidence>
<dbReference type="InterPro" id="IPR036192">
    <property type="entry name" value="Cell_div_ZapA-like_sf"/>
</dbReference>
<evidence type="ECO:0000256" key="1">
    <source>
        <dbReference type="ARBA" id="ARBA00004496"/>
    </source>
</evidence>
<comment type="subunit">
    <text evidence="8">Homodimer. Interacts with FtsZ.</text>
</comment>
<dbReference type="AlphaFoldDB" id="A0A4R2GRN7"/>
<keyword evidence="6" id="KW-0131">Cell cycle</keyword>
<dbReference type="SUPFAM" id="SSF102829">
    <property type="entry name" value="Cell division protein ZapA-like"/>
    <property type="match status" value="1"/>
</dbReference>
<evidence type="ECO:0000256" key="4">
    <source>
        <dbReference type="ARBA" id="ARBA00022618"/>
    </source>
</evidence>
<comment type="function">
    <text evidence="7">Activator of cell division through the inhibition of FtsZ GTPase activity, therefore promoting FtsZ assembly into bundles of protofilaments necessary for the formation of the division Z ring. It is recruited early at mid-cell but it is not essential for cell division.</text>
</comment>
<dbReference type="RefSeq" id="WP_132007698.1">
    <property type="nucleotide sequence ID" value="NZ_JBHUNN010000002.1"/>
</dbReference>
<dbReference type="InterPro" id="IPR042233">
    <property type="entry name" value="Cell_div_ZapA_N"/>
</dbReference>
<dbReference type="GO" id="GO:0043093">
    <property type="term" value="P:FtsZ-dependent cytokinesis"/>
    <property type="evidence" value="ECO:0007669"/>
    <property type="project" value="TreeGrafter"/>
</dbReference>
<gene>
    <name evidence="10" type="ORF">EV666_109124</name>
</gene>
<organism evidence="10 11">
    <name type="scientific">Camelimonas lactis</name>
    <dbReference type="NCBI Taxonomy" id="659006"/>
    <lineage>
        <taxon>Bacteria</taxon>
        <taxon>Pseudomonadati</taxon>
        <taxon>Pseudomonadota</taxon>
        <taxon>Alphaproteobacteria</taxon>
        <taxon>Hyphomicrobiales</taxon>
        <taxon>Chelatococcaceae</taxon>
        <taxon>Camelimonas</taxon>
    </lineage>
</organism>
<evidence type="ECO:0000256" key="7">
    <source>
        <dbReference type="ARBA" id="ARBA00024910"/>
    </source>
</evidence>
<dbReference type="InterPro" id="IPR007838">
    <property type="entry name" value="Cell_div_ZapA-like"/>
</dbReference>
<dbReference type="Pfam" id="PF05164">
    <property type="entry name" value="ZapA"/>
    <property type="match status" value="1"/>
</dbReference>
<evidence type="ECO:0000313" key="10">
    <source>
        <dbReference type="EMBL" id="TCO12476.1"/>
    </source>
</evidence>
<reference evidence="10 11" key="1">
    <citation type="submission" date="2019-03" db="EMBL/GenBank/DDBJ databases">
        <title>Genomic Encyclopedia of Type Strains, Phase IV (KMG-IV): sequencing the most valuable type-strain genomes for metagenomic binning, comparative biology and taxonomic classification.</title>
        <authorList>
            <person name="Goeker M."/>
        </authorList>
    </citation>
    <scope>NUCLEOTIDE SEQUENCE [LARGE SCALE GENOMIC DNA]</scope>
    <source>
        <strain evidence="10 11">DSM 22958</strain>
    </source>
</reference>
<dbReference type="PANTHER" id="PTHR34981">
    <property type="entry name" value="CELL DIVISION PROTEIN ZAPA"/>
    <property type="match status" value="1"/>
</dbReference>
<dbReference type="Proteomes" id="UP000294881">
    <property type="component" value="Unassembled WGS sequence"/>
</dbReference>
<keyword evidence="5" id="KW-0717">Septation</keyword>
<keyword evidence="11" id="KW-1185">Reference proteome</keyword>
<dbReference type="GO" id="GO:0032153">
    <property type="term" value="C:cell division site"/>
    <property type="evidence" value="ECO:0007669"/>
    <property type="project" value="TreeGrafter"/>
</dbReference>
<dbReference type="OrthoDB" id="9797575at2"/>
<comment type="caution">
    <text evidence="10">The sequence shown here is derived from an EMBL/GenBank/DDBJ whole genome shotgun (WGS) entry which is preliminary data.</text>
</comment>
<sequence>MAQLNVSIAGKIYRMACADGEEDHLAGLAAEFDRRVSDMQQAFGQIGDLRLHVMAALTVLDELQEVRKRLSEHDAEMRAVRSALAGGDQRIADAEGQAAAALIRVSERIESLARDLNPMSVSGGAVAATPAFAVTPPGD</sequence>
<evidence type="ECO:0000313" key="11">
    <source>
        <dbReference type="Proteomes" id="UP000294881"/>
    </source>
</evidence>
<comment type="subcellular location">
    <subcellularLocation>
        <location evidence="1">Cytoplasm</location>
    </subcellularLocation>
</comment>
<name>A0A4R2GRN7_9HYPH</name>
<dbReference type="GO" id="GO:0030428">
    <property type="term" value="C:cell septum"/>
    <property type="evidence" value="ECO:0007669"/>
    <property type="project" value="TreeGrafter"/>
</dbReference>
<dbReference type="GO" id="GO:0000921">
    <property type="term" value="P:septin ring assembly"/>
    <property type="evidence" value="ECO:0007669"/>
    <property type="project" value="TreeGrafter"/>
</dbReference>
<dbReference type="PANTHER" id="PTHR34981:SF1">
    <property type="entry name" value="CELL DIVISION PROTEIN ZAPA"/>
    <property type="match status" value="1"/>
</dbReference>
<proteinExistence type="predicted"/>
<keyword evidence="3" id="KW-0963">Cytoplasm</keyword>
<protein>
    <recommendedName>
        <fullName evidence="2">Cell division protein ZapA</fullName>
    </recommendedName>
    <alternativeName>
        <fullName evidence="9">Z ring-associated protein ZapA</fullName>
    </alternativeName>
</protein>
<evidence type="ECO:0000256" key="3">
    <source>
        <dbReference type="ARBA" id="ARBA00022490"/>
    </source>
</evidence>
<keyword evidence="4 10" id="KW-0132">Cell division</keyword>
<accession>A0A4R2GRN7</accession>
<evidence type="ECO:0000256" key="8">
    <source>
        <dbReference type="ARBA" id="ARBA00026068"/>
    </source>
</evidence>
<evidence type="ECO:0000256" key="5">
    <source>
        <dbReference type="ARBA" id="ARBA00023210"/>
    </source>
</evidence>